<accession>R0JXL3</accession>
<keyword evidence="2" id="KW-1185">Reference proteome</keyword>
<evidence type="ECO:0000313" key="2">
    <source>
        <dbReference type="Proteomes" id="UP000016935"/>
    </source>
</evidence>
<reference evidence="1 2" key="2">
    <citation type="journal article" date="2013" name="PLoS Genet.">
        <title>Comparative genome structure, secondary metabolite, and effector coding capacity across Cochliobolus pathogens.</title>
        <authorList>
            <person name="Condon B.J."/>
            <person name="Leng Y."/>
            <person name="Wu D."/>
            <person name="Bushley K.E."/>
            <person name="Ohm R.A."/>
            <person name="Otillar R."/>
            <person name="Martin J."/>
            <person name="Schackwitz W."/>
            <person name="Grimwood J."/>
            <person name="MohdZainudin N."/>
            <person name="Xue C."/>
            <person name="Wang R."/>
            <person name="Manning V.A."/>
            <person name="Dhillon B."/>
            <person name="Tu Z.J."/>
            <person name="Steffenson B.J."/>
            <person name="Salamov A."/>
            <person name="Sun H."/>
            <person name="Lowry S."/>
            <person name="LaButti K."/>
            <person name="Han J."/>
            <person name="Copeland A."/>
            <person name="Lindquist E."/>
            <person name="Barry K."/>
            <person name="Schmutz J."/>
            <person name="Baker S.E."/>
            <person name="Ciuffetti L.M."/>
            <person name="Grigoriev I.V."/>
            <person name="Zhong S."/>
            <person name="Turgeon B.G."/>
        </authorList>
    </citation>
    <scope>NUCLEOTIDE SEQUENCE [LARGE SCALE GENOMIC DNA]</scope>
    <source>
        <strain evidence="2">28A</strain>
    </source>
</reference>
<protein>
    <submittedName>
        <fullName evidence="1">Uncharacterized protein</fullName>
    </submittedName>
</protein>
<reference evidence="1 2" key="1">
    <citation type="journal article" date="2012" name="PLoS Pathog.">
        <title>Diverse lifestyles and strategies of plant pathogenesis encoded in the genomes of eighteen Dothideomycetes fungi.</title>
        <authorList>
            <person name="Ohm R.A."/>
            <person name="Feau N."/>
            <person name="Henrissat B."/>
            <person name="Schoch C.L."/>
            <person name="Horwitz B.A."/>
            <person name="Barry K.W."/>
            <person name="Condon B.J."/>
            <person name="Copeland A.C."/>
            <person name="Dhillon B."/>
            <person name="Glaser F."/>
            <person name="Hesse C.N."/>
            <person name="Kosti I."/>
            <person name="LaButti K."/>
            <person name="Lindquist E.A."/>
            <person name="Lucas S."/>
            <person name="Salamov A.A."/>
            <person name="Bradshaw R.E."/>
            <person name="Ciuffetti L."/>
            <person name="Hamelin R.C."/>
            <person name="Kema G.H.J."/>
            <person name="Lawrence C."/>
            <person name="Scott J.A."/>
            <person name="Spatafora J.W."/>
            <person name="Turgeon B.G."/>
            <person name="de Wit P.J.G.M."/>
            <person name="Zhong S."/>
            <person name="Goodwin S.B."/>
            <person name="Grigoriev I.V."/>
        </authorList>
    </citation>
    <scope>NUCLEOTIDE SEQUENCE [LARGE SCALE GENOMIC DNA]</scope>
    <source>
        <strain evidence="2">28A</strain>
    </source>
</reference>
<dbReference type="AlphaFoldDB" id="R0JXL3"/>
<dbReference type="GeneID" id="19402793"/>
<dbReference type="HOGENOM" id="CLU_2265395_0_0_1"/>
<proteinExistence type="predicted"/>
<name>R0JXL3_EXST2</name>
<dbReference type="Proteomes" id="UP000016935">
    <property type="component" value="Unassembled WGS sequence"/>
</dbReference>
<dbReference type="OrthoDB" id="5475247at2759"/>
<sequence length="103" mass="11711">MSIKTAVGKAGPQKIGKMVKFHAWLYDVASGFRQSAKWLYLKVNGSYIASANNTNEMFANWDVSKYDQIEMCFYPTNVIFDQQFDWQASLEICGVSRLASLIK</sequence>
<dbReference type="EMBL" id="KB908877">
    <property type="protein sequence ID" value="EOA81002.1"/>
    <property type="molecule type" value="Genomic_DNA"/>
</dbReference>
<gene>
    <name evidence="1" type="ORF">SETTUDRAFT_24515</name>
</gene>
<dbReference type="RefSeq" id="XP_008031195.1">
    <property type="nucleotide sequence ID" value="XM_008033004.1"/>
</dbReference>
<organism evidence="1 2">
    <name type="scientific">Exserohilum turcicum (strain 28A)</name>
    <name type="common">Northern leaf blight fungus</name>
    <name type="synonym">Setosphaeria turcica</name>
    <dbReference type="NCBI Taxonomy" id="671987"/>
    <lineage>
        <taxon>Eukaryota</taxon>
        <taxon>Fungi</taxon>
        <taxon>Dikarya</taxon>
        <taxon>Ascomycota</taxon>
        <taxon>Pezizomycotina</taxon>
        <taxon>Dothideomycetes</taxon>
        <taxon>Pleosporomycetidae</taxon>
        <taxon>Pleosporales</taxon>
        <taxon>Pleosporineae</taxon>
        <taxon>Pleosporaceae</taxon>
        <taxon>Exserohilum</taxon>
    </lineage>
</organism>
<evidence type="ECO:0000313" key="1">
    <source>
        <dbReference type="EMBL" id="EOA81002.1"/>
    </source>
</evidence>